<keyword evidence="3" id="KW-1185">Reference proteome</keyword>
<gene>
    <name evidence="2" type="ORF">V5O48_010251</name>
</gene>
<organism evidence="2 3">
    <name type="scientific">Marasmius crinis-equi</name>
    <dbReference type="NCBI Taxonomy" id="585013"/>
    <lineage>
        <taxon>Eukaryota</taxon>
        <taxon>Fungi</taxon>
        <taxon>Dikarya</taxon>
        <taxon>Basidiomycota</taxon>
        <taxon>Agaricomycotina</taxon>
        <taxon>Agaricomycetes</taxon>
        <taxon>Agaricomycetidae</taxon>
        <taxon>Agaricales</taxon>
        <taxon>Marasmiineae</taxon>
        <taxon>Marasmiaceae</taxon>
        <taxon>Marasmius</taxon>
    </lineage>
</organism>
<protein>
    <submittedName>
        <fullName evidence="2">Uncharacterized protein</fullName>
    </submittedName>
</protein>
<dbReference type="Proteomes" id="UP001465976">
    <property type="component" value="Unassembled WGS sequence"/>
</dbReference>
<feature type="region of interest" description="Disordered" evidence="1">
    <location>
        <begin position="1"/>
        <end position="43"/>
    </location>
</feature>
<reference evidence="2 3" key="1">
    <citation type="submission" date="2024-02" db="EMBL/GenBank/DDBJ databases">
        <title>A draft genome for the cacao thread blight pathogen Marasmius crinis-equi.</title>
        <authorList>
            <person name="Cohen S.P."/>
            <person name="Baruah I.K."/>
            <person name="Amoako-Attah I."/>
            <person name="Bukari Y."/>
            <person name="Meinhardt L.W."/>
            <person name="Bailey B.A."/>
        </authorList>
    </citation>
    <scope>NUCLEOTIDE SEQUENCE [LARGE SCALE GENOMIC DNA]</scope>
    <source>
        <strain evidence="2 3">GH-76</strain>
    </source>
</reference>
<name>A0ABR3F9E5_9AGAR</name>
<evidence type="ECO:0000256" key="1">
    <source>
        <dbReference type="SAM" id="MobiDB-lite"/>
    </source>
</evidence>
<accession>A0ABR3F9E5</accession>
<sequence length="143" mass="16105">MTPVPVERPPKIPRKRTRKKKKVNVTIDTAKPQAVKQRVQDKPLTKPGRVIQIDFSVIPDNLHGRERKKAREALRDAARNTTRKRGKEVAPPETGVQDVMKDPQITSPVSQGVNASGDERQEICELVQGEHKLPRVRAIPCIE</sequence>
<feature type="compositionally biased region" description="Basic and acidic residues" evidence="1">
    <location>
        <begin position="69"/>
        <end position="78"/>
    </location>
</feature>
<proteinExistence type="predicted"/>
<comment type="caution">
    <text evidence="2">The sequence shown here is derived from an EMBL/GenBank/DDBJ whole genome shotgun (WGS) entry which is preliminary data.</text>
</comment>
<evidence type="ECO:0000313" key="2">
    <source>
        <dbReference type="EMBL" id="KAL0571711.1"/>
    </source>
</evidence>
<evidence type="ECO:0000313" key="3">
    <source>
        <dbReference type="Proteomes" id="UP001465976"/>
    </source>
</evidence>
<feature type="compositionally biased region" description="Basic residues" evidence="1">
    <location>
        <begin position="11"/>
        <end position="23"/>
    </location>
</feature>
<dbReference type="EMBL" id="JBAHYK010000727">
    <property type="protein sequence ID" value="KAL0571711.1"/>
    <property type="molecule type" value="Genomic_DNA"/>
</dbReference>
<feature type="region of interest" description="Disordered" evidence="1">
    <location>
        <begin position="64"/>
        <end position="117"/>
    </location>
</feature>
<feature type="compositionally biased region" description="Polar residues" evidence="1">
    <location>
        <begin position="104"/>
        <end position="114"/>
    </location>
</feature>